<dbReference type="Proteomes" id="UP001499854">
    <property type="component" value="Unassembled WGS sequence"/>
</dbReference>
<proteinExistence type="predicted"/>
<evidence type="ECO:0000256" key="1">
    <source>
        <dbReference type="SAM" id="MobiDB-lite"/>
    </source>
</evidence>
<protein>
    <submittedName>
        <fullName evidence="2">Uncharacterized protein</fullName>
    </submittedName>
</protein>
<gene>
    <name evidence="2" type="ORF">GCM10009838_11740</name>
</gene>
<name>A0ABP5C686_9ACTN</name>
<comment type="caution">
    <text evidence="2">The sequence shown here is derived from an EMBL/GenBank/DDBJ whole genome shotgun (WGS) entry which is preliminary data.</text>
</comment>
<feature type="compositionally biased region" description="Low complexity" evidence="1">
    <location>
        <begin position="94"/>
        <end position="112"/>
    </location>
</feature>
<dbReference type="EMBL" id="BAAAQM010000004">
    <property type="protein sequence ID" value="GAA1957393.1"/>
    <property type="molecule type" value="Genomic_DNA"/>
</dbReference>
<accession>A0ABP5C686</accession>
<feature type="region of interest" description="Disordered" evidence="1">
    <location>
        <begin position="78"/>
        <end position="112"/>
    </location>
</feature>
<sequence>MKGGWDMKAEETELRRRSRHLLRIVRPEHEPNPQVRDHLERLQRWQGAVTHPAVRLLLVASRLEAKVPTAASQTGITAGTWTMPATRRTAKSSGRPARPGRPAGWPAGAAPG</sequence>
<keyword evidence="3" id="KW-1185">Reference proteome</keyword>
<evidence type="ECO:0000313" key="2">
    <source>
        <dbReference type="EMBL" id="GAA1957393.1"/>
    </source>
</evidence>
<evidence type="ECO:0000313" key="3">
    <source>
        <dbReference type="Proteomes" id="UP001499854"/>
    </source>
</evidence>
<reference evidence="3" key="1">
    <citation type="journal article" date="2019" name="Int. J. Syst. Evol. Microbiol.">
        <title>The Global Catalogue of Microorganisms (GCM) 10K type strain sequencing project: providing services to taxonomists for standard genome sequencing and annotation.</title>
        <authorList>
            <consortium name="The Broad Institute Genomics Platform"/>
            <consortium name="The Broad Institute Genome Sequencing Center for Infectious Disease"/>
            <person name="Wu L."/>
            <person name="Ma J."/>
        </authorList>
    </citation>
    <scope>NUCLEOTIDE SEQUENCE [LARGE SCALE GENOMIC DNA]</scope>
    <source>
        <strain evidence="3">JCM 16013</strain>
    </source>
</reference>
<organism evidence="2 3">
    <name type="scientific">Catenulispora subtropica</name>
    <dbReference type="NCBI Taxonomy" id="450798"/>
    <lineage>
        <taxon>Bacteria</taxon>
        <taxon>Bacillati</taxon>
        <taxon>Actinomycetota</taxon>
        <taxon>Actinomycetes</taxon>
        <taxon>Catenulisporales</taxon>
        <taxon>Catenulisporaceae</taxon>
        <taxon>Catenulispora</taxon>
    </lineage>
</organism>